<feature type="transmembrane region" description="Helical" evidence="6">
    <location>
        <begin position="327"/>
        <end position="344"/>
    </location>
</feature>
<feature type="transmembrane region" description="Helical" evidence="6">
    <location>
        <begin position="299"/>
        <end position="321"/>
    </location>
</feature>
<feature type="transmembrane region" description="Helical" evidence="6">
    <location>
        <begin position="423"/>
        <end position="440"/>
    </location>
</feature>
<dbReference type="InterPro" id="IPR050833">
    <property type="entry name" value="Poly_Biosynth_Transport"/>
</dbReference>
<feature type="transmembrane region" description="Helical" evidence="6">
    <location>
        <begin position="7"/>
        <end position="27"/>
    </location>
</feature>
<organism evidence="7 8">
    <name type="scientific">Pseudoalteromonas rubra</name>
    <dbReference type="NCBI Taxonomy" id="43658"/>
    <lineage>
        <taxon>Bacteria</taxon>
        <taxon>Pseudomonadati</taxon>
        <taxon>Pseudomonadota</taxon>
        <taxon>Gammaproteobacteria</taxon>
        <taxon>Alteromonadales</taxon>
        <taxon>Pseudoalteromonadaceae</taxon>
        <taxon>Pseudoalteromonas</taxon>
    </lineage>
</organism>
<dbReference type="RefSeq" id="WP_138545309.1">
    <property type="nucleotide sequence ID" value="NZ_PNCJ01000017.1"/>
</dbReference>
<dbReference type="InterPro" id="IPR002797">
    <property type="entry name" value="Polysacc_synth"/>
</dbReference>
<reference evidence="8" key="2">
    <citation type="submission" date="2019-06" db="EMBL/GenBank/DDBJ databases">
        <title>Co-occurence of chitin degradation, pigmentation and bioactivity in marine Pseudoalteromonas.</title>
        <authorList>
            <person name="Sonnenschein E.C."/>
            <person name="Bech P.K."/>
        </authorList>
    </citation>
    <scope>NUCLEOTIDE SEQUENCE [LARGE SCALE GENOMIC DNA]</scope>
    <source>
        <strain evidence="8">S2599</strain>
    </source>
</reference>
<dbReference type="Pfam" id="PF01943">
    <property type="entry name" value="Polysacc_synt"/>
    <property type="match status" value="1"/>
</dbReference>
<keyword evidence="3 6" id="KW-0812">Transmembrane</keyword>
<name>A0A5S3WYG7_9GAMM</name>
<keyword evidence="2" id="KW-1003">Cell membrane</keyword>
<reference evidence="7 8" key="1">
    <citation type="submission" date="2018-01" db="EMBL/GenBank/DDBJ databases">
        <authorList>
            <person name="Paulsen S."/>
            <person name="Gram L.K."/>
        </authorList>
    </citation>
    <scope>NUCLEOTIDE SEQUENCE [LARGE SCALE GENOMIC DNA]</scope>
    <source>
        <strain evidence="7 8">S2599</strain>
    </source>
</reference>
<feature type="transmembrane region" description="Helical" evidence="6">
    <location>
        <begin position="360"/>
        <end position="379"/>
    </location>
</feature>
<evidence type="ECO:0000256" key="3">
    <source>
        <dbReference type="ARBA" id="ARBA00022692"/>
    </source>
</evidence>
<gene>
    <name evidence="7" type="ORF">CWB98_13450</name>
</gene>
<proteinExistence type="predicted"/>
<feature type="transmembrane region" description="Helical" evidence="6">
    <location>
        <begin position="148"/>
        <end position="167"/>
    </location>
</feature>
<feature type="transmembrane region" description="Helical" evidence="6">
    <location>
        <begin position="247"/>
        <end position="270"/>
    </location>
</feature>
<evidence type="ECO:0000313" key="7">
    <source>
        <dbReference type="EMBL" id="TMP36627.1"/>
    </source>
</evidence>
<feature type="transmembrane region" description="Helical" evidence="6">
    <location>
        <begin position="39"/>
        <end position="62"/>
    </location>
</feature>
<evidence type="ECO:0000256" key="2">
    <source>
        <dbReference type="ARBA" id="ARBA00022475"/>
    </source>
</evidence>
<feature type="transmembrane region" description="Helical" evidence="6">
    <location>
        <begin position="212"/>
        <end position="232"/>
    </location>
</feature>
<accession>A0A5S3WYG7</accession>
<dbReference type="AlphaFoldDB" id="A0A5S3WYG7"/>
<comment type="caution">
    <text evidence="7">The sequence shown here is derived from an EMBL/GenBank/DDBJ whole genome shotgun (WGS) entry which is preliminary data.</text>
</comment>
<sequence>MNKAKLLGYAIGPLGAAALGFISLPLLTWFYSVEDVGKISMLLLAMNFGILLFCIGLDQAYIREYHEAESKPALLKLTSLPPLILLLCVGFAISMSDVTVLARSLYGSDSALLSMLTVLCVGFAVVSRFLSLILRMQERAIAFSMSQLLPKAIFLICILIIIVGGFAQDDHSLIGAQFASVSAVFLILIWSTKTEWLAAFTAKSNQFDLYPLLKFSIPLMLGGFATWGLLVMDKVFLRSMSSFSELGVYSVTVSVAAVASIFASIFNLVWSPLVYKWTAECEENTSFDYDKIDDIAEHLLAAIFFVATIAGSFSFILPYFLPDEYSAIQSLIVACLIAPLFYTLSETTAVGITLARKTHLSMWASVLSLMVNAAGNYFLVAEYGALGAAIATAIAFSVFYVLRTEFSKRVWRKMPTARAYTTIIGLLVVSILHCTVWYQSAVGNLVWAGAFILGLFTFRKSVSLFWAELKKAFQSRLSKVQEG</sequence>
<dbReference type="GO" id="GO:0005886">
    <property type="term" value="C:plasma membrane"/>
    <property type="evidence" value="ECO:0007669"/>
    <property type="project" value="UniProtKB-SubCell"/>
</dbReference>
<evidence type="ECO:0000256" key="1">
    <source>
        <dbReference type="ARBA" id="ARBA00004651"/>
    </source>
</evidence>
<dbReference type="EMBL" id="PNCJ01000017">
    <property type="protein sequence ID" value="TMP36627.1"/>
    <property type="molecule type" value="Genomic_DNA"/>
</dbReference>
<dbReference type="PANTHER" id="PTHR30250">
    <property type="entry name" value="PST FAMILY PREDICTED COLANIC ACID TRANSPORTER"/>
    <property type="match status" value="1"/>
</dbReference>
<dbReference type="PANTHER" id="PTHR30250:SF11">
    <property type="entry name" value="O-ANTIGEN TRANSPORTER-RELATED"/>
    <property type="match status" value="1"/>
</dbReference>
<protein>
    <submittedName>
        <fullName evidence="7">Polysaccharide biosynthesis protein</fullName>
    </submittedName>
</protein>
<evidence type="ECO:0000256" key="4">
    <source>
        <dbReference type="ARBA" id="ARBA00022989"/>
    </source>
</evidence>
<evidence type="ECO:0000256" key="6">
    <source>
        <dbReference type="SAM" id="Phobius"/>
    </source>
</evidence>
<keyword evidence="4 6" id="KW-1133">Transmembrane helix</keyword>
<dbReference type="OrthoDB" id="103403at2"/>
<comment type="subcellular location">
    <subcellularLocation>
        <location evidence="1">Cell membrane</location>
        <topology evidence="1">Multi-pass membrane protein</topology>
    </subcellularLocation>
</comment>
<feature type="transmembrane region" description="Helical" evidence="6">
    <location>
        <begin position="173"/>
        <end position="191"/>
    </location>
</feature>
<evidence type="ECO:0000256" key="5">
    <source>
        <dbReference type="ARBA" id="ARBA00023136"/>
    </source>
</evidence>
<evidence type="ECO:0000313" key="8">
    <source>
        <dbReference type="Proteomes" id="UP000306719"/>
    </source>
</evidence>
<feature type="transmembrane region" description="Helical" evidence="6">
    <location>
        <begin position="112"/>
        <end position="136"/>
    </location>
</feature>
<feature type="transmembrane region" description="Helical" evidence="6">
    <location>
        <begin position="385"/>
        <end position="402"/>
    </location>
</feature>
<feature type="transmembrane region" description="Helical" evidence="6">
    <location>
        <begin position="83"/>
        <end position="106"/>
    </location>
</feature>
<feature type="transmembrane region" description="Helical" evidence="6">
    <location>
        <begin position="446"/>
        <end position="467"/>
    </location>
</feature>
<dbReference type="Proteomes" id="UP000306719">
    <property type="component" value="Unassembled WGS sequence"/>
</dbReference>
<keyword evidence="5 6" id="KW-0472">Membrane</keyword>